<dbReference type="EMBL" id="MU853223">
    <property type="protein sequence ID" value="KAK4128712.1"/>
    <property type="molecule type" value="Genomic_DNA"/>
</dbReference>
<keyword evidence="9" id="KW-1185">Reference proteome</keyword>
<dbReference type="PANTHER" id="PTHR11474:SF32">
    <property type="entry name" value="TYROSINASE"/>
    <property type="match status" value="1"/>
</dbReference>
<dbReference type="GO" id="GO:0004497">
    <property type="term" value="F:monooxygenase activity"/>
    <property type="evidence" value="ECO:0007669"/>
    <property type="project" value="UniProtKB-KW"/>
</dbReference>
<keyword evidence="4" id="KW-0503">Monooxygenase</keyword>
<feature type="signal peptide" evidence="5">
    <location>
        <begin position="1"/>
        <end position="20"/>
    </location>
</feature>
<evidence type="ECO:0000256" key="2">
    <source>
        <dbReference type="ARBA" id="ARBA00022723"/>
    </source>
</evidence>
<name>A0AAN6U965_9PEZI</name>
<dbReference type="GeneID" id="87827034"/>
<dbReference type="GO" id="GO:0046872">
    <property type="term" value="F:metal ion binding"/>
    <property type="evidence" value="ECO:0007669"/>
    <property type="project" value="UniProtKB-KW"/>
</dbReference>
<feature type="domain" description="Tyrosinase copper-binding" evidence="6">
    <location>
        <begin position="125"/>
        <end position="142"/>
    </location>
</feature>
<organism evidence="8 9">
    <name type="scientific">Parathielavia appendiculata</name>
    <dbReference type="NCBI Taxonomy" id="2587402"/>
    <lineage>
        <taxon>Eukaryota</taxon>
        <taxon>Fungi</taxon>
        <taxon>Dikarya</taxon>
        <taxon>Ascomycota</taxon>
        <taxon>Pezizomycotina</taxon>
        <taxon>Sordariomycetes</taxon>
        <taxon>Sordariomycetidae</taxon>
        <taxon>Sordariales</taxon>
        <taxon>Chaetomiaceae</taxon>
        <taxon>Parathielavia</taxon>
    </lineage>
</organism>
<evidence type="ECO:0000259" key="7">
    <source>
        <dbReference type="PROSITE" id="PS00498"/>
    </source>
</evidence>
<feature type="domain" description="Tyrosinase copper-binding" evidence="7">
    <location>
        <begin position="323"/>
        <end position="334"/>
    </location>
</feature>
<reference evidence="8" key="1">
    <citation type="journal article" date="2023" name="Mol. Phylogenet. Evol.">
        <title>Genome-scale phylogeny and comparative genomics of the fungal order Sordariales.</title>
        <authorList>
            <person name="Hensen N."/>
            <person name="Bonometti L."/>
            <person name="Westerberg I."/>
            <person name="Brannstrom I.O."/>
            <person name="Guillou S."/>
            <person name="Cros-Aarteil S."/>
            <person name="Calhoun S."/>
            <person name="Haridas S."/>
            <person name="Kuo A."/>
            <person name="Mondo S."/>
            <person name="Pangilinan J."/>
            <person name="Riley R."/>
            <person name="LaButti K."/>
            <person name="Andreopoulos B."/>
            <person name="Lipzen A."/>
            <person name="Chen C."/>
            <person name="Yan M."/>
            <person name="Daum C."/>
            <person name="Ng V."/>
            <person name="Clum A."/>
            <person name="Steindorff A."/>
            <person name="Ohm R.A."/>
            <person name="Martin F."/>
            <person name="Silar P."/>
            <person name="Natvig D.O."/>
            <person name="Lalanne C."/>
            <person name="Gautier V."/>
            <person name="Ament-Velasquez S.L."/>
            <person name="Kruys A."/>
            <person name="Hutchinson M.I."/>
            <person name="Powell A.J."/>
            <person name="Barry K."/>
            <person name="Miller A.N."/>
            <person name="Grigoriev I.V."/>
            <person name="Debuchy R."/>
            <person name="Gladieux P."/>
            <person name="Hiltunen Thoren M."/>
            <person name="Johannesson H."/>
        </authorList>
    </citation>
    <scope>NUCLEOTIDE SEQUENCE</scope>
    <source>
        <strain evidence="8">CBS 731.68</strain>
    </source>
</reference>
<proteinExistence type="predicted"/>
<keyword evidence="2" id="KW-0479">Metal-binding</keyword>
<gene>
    <name evidence="8" type="ORF">N657DRAFT_608367</name>
</gene>
<dbReference type="InterPro" id="IPR041640">
    <property type="entry name" value="Tyrosinase_C"/>
</dbReference>
<keyword evidence="3" id="KW-0560">Oxidoreductase</keyword>
<dbReference type="RefSeq" id="XP_062652483.1">
    <property type="nucleotide sequence ID" value="XM_062790264.1"/>
</dbReference>
<dbReference type="PROSITE" id="PS00497">
    <property type="entry name" value="TYROSINASE_1"/>
    <property type="match status" value="1"/>
</dbReference>
<comment type="caution">
    <text evidence="8">The sequence shown here is derived from an EMBL/GenBank/DDBJ whole genome shotgun (WGS) entry which is preliminary data.</text>
</comment>
<dbReference type="AlphaFoldDB" id="A0AAN6U965"/>
<reference evidence="8" key="2">
    <citation type="submission" date="2023-05" db="EMBL/GenBank/DDBJ databases">
        <authorList>
            <consortium name="Lawrence Berkeley National Laboratory"/>
            <person name="Steindorff A."/>
            <person name="Hensen N."/>
            <person name="Bonometti L."/>
            <person name="Westerberg I."/>
            <person name="Brannstrom I.O."/>
            <person name="Guillou S."/>
            <person name="Cros-Aarteil S."/>
            <person name="Calhoun S."/>
            <person name="Haridas S."/>
            <person name="Kuo A."/>
            <person name="Mondo S."/>
            <person name="Pangilinan J."/>
            <person name="Riley R."/>
            <person name="Labutti K."/>
            <person name="Andreopoulos B."/>
            <person name="Lipzen A."/>
            <person name="Chen C."/>
            <person name="Yanf M."/>
            <person name="Daum C."/>
            <person name="Ng V."/>
            <person name="Clum A."/>
            <person name="Ohm R."/>
            <person name="Martin F."/>
            <person name="Silar P."/>
            <person name="Natvig D."/>
            <person name="Lalanne C."/>
            <person name="Gautier V."/>
            <person name="Ament-Velasquez S.L."/>
            <person name="Kruys A."/>
            <person name="Hutchinson M.I."/>
            <person name="Powell A.J."/>
            <person name="Barry K."/>
            <person name="Miller A.N."/>
            <person name="Grigoriev I.V."/>
            <person name="Debuchy R."/>
            <person name="Gladieux P."/>
            <person name="Thoren M.H."/>
            <person name="Johannesson H."/>
        </authorList>
    </citation>
    <scope>NUCLEOTIDE SEQUENCE</scope>
    <source>
        <strain evidence="8">CBS 731.68</strain>
    </source>
</reference>
<accession>A0AAN6U965</accession>
<dbReference type="InterPro" id="IPR008922">
    <property type="entry name" value="Di-copper_centre_dom_sf"/>
</dbReference>
<evidence type="ECO:0000256" key="4">
    <source>
        <dbReference type="ARBA" id="ARBA00023033"/>
    </source>
</evidence>
<sequence>MMRFRLSLLIFLTSLANVFAISQYAPYDYGFDISRRVKREVARRSELVLQPKTSSDLVVRQEIRQLEQDKDVWTLYILGLSMLQFTDQASPASYYGLAGIHGMPHVVWGGVQPVQGNENTGYCTHSSILFPTWHRAYMALYEMIASFWPESERPRYEAAARRFRIPYWDWAAPPPPGESVLPLSIGGSPFVDVNGPNGVQRIANPLFSYNFRPLDTKAFSFGPWNTWTRTLRGPSSTGPDAQSNNSLVAMNLDQNRGSLAQRLYTLFSGYDNYTTFSSNAFGPQADSVESIHDTIHGLVGGFGPGQASSQAGHMGYLQWSAFDPIFFLHHTMVDRILAIWQTLHPTAWITPSRSLTNSYTIRKGQVLSSNTALAPFFSHDNGSFWDSDGVRDHTKFGYTYAELLGPPTFSHNMAVTAQVRTVRQAVNRMYGSFSPASLFLKELRASGFKTSSGKATTGHNFSRSTMAGKIFVGDRYHEWTANVGVGKQALDGDGVVASSVNFFLGDAPRDPREWTATTNHVGTMGVFASVGGYGISGNQGGAHDVAVSGTVPLTAALMKKVAAGELASLRPRDVEPYLKGNLKGIVLGRKGEVLTECVDGIMVGIVSSEVTAPWSEEELPRWEEGKISFEMC</sequence>
<feature type="chain" id="PRO_5042823997" evidence="5">
    <location>
        <begin position="21"/>
        <end position="632"/>
    </location>
</feature>
<evidence type="ECO:0000313" key="9">
    <source>
        <dbReference type="Proteomes" id="UP001302602"/>
    </source>
</evidence>
<dbReference type="Pfam" id="PF00264">
    <property type="entry name" value="Tyrosinase"/>
    <property type="match status" value="1"/>
</dbReference>
<dbReference type="InterPro" id="IPR050316">
    <property type="entry name" value="Tyrosinase/Hemocyanin"/>
</dbReference>
<dbReference type="Gene3D" id="2.60.310.20">
    <property type="match status" value="1"/>
</dbReference>
<evidence type="ECO:0000256" key="5">
    <source>
        <dbReference type="SAM" id="SignalP"/>
    </source>
</evidence>
<dbReference type="Proteomes" id="UP001302602">
    <property type="component" value="Unassembled WGS sequence"/>
</dbReference>
<dbReference type="PANTHER" id="PTHR11474">
    <property type="entry name" value="TYROSINASE FAMILY MEMBER"/>
    <property type="match status" value="1"/>
</dbReference>
<dbReference type="PRINTS" id="PR00092">
    <property type="entry name" value="TYROSINASE"/>
</dbReference>
<dbReference type="SUPFAM" id="SSF48056">
    <property type="entry name" value="Di-copper centre-containing domain"/>
    <property type="match status" value="1"/>
</dbReference>
<dbReference type="Gene3D" id="1.10.1280.10">
    <property type="entry name" value="Di-copper center containing domain from catechol oxidase"/>
    <property type="match status" value="1"/>
</dbReference>
<evidence type="ECO:0000256" key="1">
    <source>
        <dbReference type="ARBA" id="ARBA00001973"/>
    </source>
</evidence>
<dbReference type="Pfam" id="PF18132">
    <property type="entry name" value="Tyrosinase_C"/>
    <property type="match status" value="1"/>
</dbReference>
<dbReference type="InterPro" id="IPR002227">
    <property type="entry name" value="Tyrosinase_Cu-bd"/>
</dbReference>
<evidence type="ECO:0000256" key="3">
    <source>
        <dbReference type="ARBA" id="ARBA00023002"/>
    </source>
</evidence>
<dbReference type="PROSITE" id="PS00498">
    <property type="entry name" value="TYROSINASE_2"/>
    <property type="match status" value="1"/>
</dbReference>
<evidence type="ECO:0000313" key="8">
    <source>
        <dbReference type="EMBL" id="KAK4128712.1"/>
    </source>
</evidence>
<evidence type="ECO:0000259" key="6">
    <source>
        <dbReference type="PROSITE" id="PS00497"/>
    </source>
</evidence>
<protein>
    <submittedName>
        <fullName evidence="8">Di-copper centre-containing protein</fullName>
    </submittedName>
</protein>
<keyword evidence="5" id="KW-0732">Signal</keyword>
<comment type="cofactor">
    <cofactor evidence="1">
        <name>Cu(2+)</name>
        <dbReference type="ChEBI" id="CHEBI:29036"/>
    </cofactor>
</comment>